<reference evidence="2 3" key="1">
    <citation type="submission" date="2017-12" db="EMBL/GenBank/DDBJ databases">
        <authorList>
            <person name="Pombert J.-F."/>
            <person name="Haag K.L."/>
            <person name="Ebert D."/>
        </authorList>
    </citation>
    <scope>NUCLEOTIDE SEQUENCE [LARGE SCALE GENOMIC DNA]</scope>
    <source>
        <strain evidence="2">IL-BN-2</strain>
    </source>
</reference>
<name>A0A4Q9LBR3_9MICR</name>
<sequence>MASDVGNVGFVRKIITEINEEIENTIGLLKVYVCNKRDFIRNKKDSQKYEIQILEKEIMYCKERDTNFMKEKEFLIKSIENEKKDLECLKKEKSKLSEQVCCNEEKGKHLSEKVENIKNKLEILTKKIDFQEKKNAKNEKEIENEISLYKKFLGIDIFPIKNNFIKILFKNVGEESFIVMEFGSKISVVEVFPIEIGIEAINSLFYKISDFKEFLKETRNLFIQFHKCDS</sequence>
<evidence type="ECO:0000313" key="3">
    <source>
        <dbReference type="Proteomes" id="UP000293045"/>
    </source>
</evidence>
<evidence type="ECO:0000256" key="1">
    <source>
        <dbReference type="SAM" id="Coils"/>
    </source>
</evidence>
<gene>
    <name evidence="2" type="ORF">CWI39_0802p0020</name>
</gene>
<dbReference type="AlphaFoldDB" id="A0A4Q9LBR3"/>
<accession>A0A4Q9LBR3</accession>
<keyword evidence="1" id="KW-0175">Coiled coil</keyword>
<dbReference type="VEuPathDB" id="MicrosporidiaDB:CWI39_0802p0020"/>
<feature type="coiled-coil region" evidence="1">
    <location>
        <begin position="69"/>
        <end position="141"/>
    </location>
</feature>
<dbReference type="Proteomes" id="UP000293045">
    <property type="component" value="Unassembled WGS sequence"/>
</dbReference>
<evidence type="ECO:0000313" key="2">
    <source>
        <dbReference type="EMBL" id="TBU04471.1"/>
    </source>
</evidence>
<dbReference type="VEuPathDB" id="MicrosporidiaDB:CWI36_0092p0020"/>
<proteinExistence type="predicted"/>
<dbReference type="EMBL" id="PIXR01000802">
    <property type="protein sequence ID" value="TBU04471.1"/>
    <property type="molecule type" value="Genomic_DNA"/>
</dbReference>
<comment type="caution">
    <text evidence="2">The sequence shown here is derived from an EMBL/GenBank/DDBJ whole genome shotgun (WGS) entry which is preliminary data.</text>
</comment>
<evidence type="ECO:0008006" key="4">
    <source>
        <dbReference type="Google" id="ProtNLM"/>
    </source>
</evidence>
<organism evidence="2 3">
    <name type="scientific">Hamiltosporidium magnivora</name>
    <dbReference type="NCBI Taxonomy" id="148818"/>
    <lineage>
        <taxon>Eukaryota</taxon>
        <taxon>Fungi</taxon>
        <taxon>Fungi incertae sedis</taxon>
        <taxon>Microsporidia</taxon>
        <taxon>Dubosqiidae</taxon>
        <taxon>Hamiltosporidium</taxon>
    </lineage>
</organism>
<protein>
    <recommendedName>
        <fullName evidence="4">Kinetochore protein SPC25</fullName>
    </recommendedName>
</protein>